<protein>
    <submittedName>
        <fullName evidence="2">Multimeric flavodoxin WrbA</fullName>
    </submittedName>
</protein>
<feature type="domain" description="NADPH-dependent FMN reductase-like" evidence="1">
    <location>
        <begin position="22"/>
        <end position="163"/>
    </location>
</feature>
<dbReference type="InterPro" id="IPR005025">
    <property type="entry name" value="FMN_Rdtase-like_dom"/>
</dbReference>
<keyword evidence="3" id="KW-1185">Reference proteome</keyword>
<proteinExistence type="predicted"/>
<gene>
    <name evidence="2" type="ORF">JOF36_003605</name>
</gene>
<dbReference type="Proteomes" id="UP001519295">
    <property type="component" value="Unassembled WGS sequence"/>
</dbReference>
<evidence type="ECO:0000313" key="2">
    <source>
        <dbReference type="EMBL" id="MBP2367909.1"/>
    </source>
</evidence>
<dbReference type="Gene3D" id="3.40.50.360">
    <property type="match status" value="1"/>
</dbReference>
<dbReference type="EMBL" id="JAGINU010000001">
    <property type="protein sequence ID" value="MBP2367909.1"/>
    <property type="molecule type" value="Genomic_DNA"/>
</dbReference>
<sequence>MTVTSESRPAPTAIALNCTLEASPHDSSTQRMIDEVLAALKEEGIGGGDSIRVVDHAVAPGVSADAGDGDAWPEIRRRILAADVLVLATPTWLGHPSSVCQRVLERLDAELSNTDDRGRAPTFGKVAVIASVGNEDGAHKIIADLSQALADIGYTLPAQGSVYWNGEAMQGSDYRDLEAVPDPVRSTQRMAAANAAHLVRLLARDPYPGPDASEEDA</sequence>
<reference evidence="2 3" key="1">
    <citation type="submission" date="2021-03" db="EMBL/GenBank/DDBJ databases">
        <title>Sequencing the genomes of 1000 actinobacteria strains.</title>
        <authorList>
            <person name="Klenk H.-P."/>
        </authorList>
    </citation>
    <scope>NUCLEOTIDE SEQUENCE [LARGE SCALE GENOMIC DNA]</scope>
    <source>
        <strain evidence="2 3">DSM 45256</strain>
    </source>
</reference>
<accession>A0ABS4VVG1</accession>
<evidence type="ECO:0000259" key="1">
    <source>
        <dbReference type="Pfam" id="PF03358"/>
    </source>
</evidence>
<organism evidence="2 3">
    <name type="scientific">Pseudonocardia parietis</name>
    <dbReference type="NCBI Taxonomy" id="570936"/>
    <lineage>
        <taxon>Bacteria</taxon>
        <taxon>Bacillati</taxon>
        <taxon>Actinomycetota</taxon>
        <taxon>Actinomycetes</taxon>
        <taxon>Pseudonocardiales</taxon>
        <taxon>Pseudonocardiaceae</taxon>
        <taxon>Pseudonocardia</taxon>
    </lineage>
</organism>
<evidence type="ECO:0000313" key="3">
    <source>
        <dbReference type="Proteomes" id="UP001519295"/>
    </source>
</evidence>
<dbReference type="Pfam" id="PF03358">
    <property type="entry name" value="FMN_red"/>
    <property type="match status" value="1"/>
</dbReference>
<comment type="caution">
    <text evidence="2">The sequence shown here is derived from an EMBL/GenBank/DDBJ whole genome shotgun (WGS) entry which is preliminary data.</text>
</comment>
<dbReference type="RefSeq" id="WP_210028116.1">
    <property type="nucleotide sequence ID" value="NZ_JAGINU010000001.1"/>
</dbReference>
<dbReference type="SUPFAM" id="SSF52218">
    <property type="entry name" value="Flavoproteins"/>
    <property type="match status" value="1"/>
</dbReference>
<dbReference type="InterPro" id="IPR029039">
    <property type="entry name" value="Flavoprotein-like_sf"/>
</dbReference>
<name>A0ABS4VVG1_9PSEU</name>